<evidence type="ECO:0000259" key="1">
    <source>
        <dbReference type="Pfam" id="PF11781"/>
    </source>
</evidence>
<sequence>MDEEDTGDFDERCAQCSEVNWGLTDGGRFYCRTCHNVIEVKSGAVGLQTALFWLCPGF</sequence>
<reference evidence="2" key="1">
    <citation type="submission" date="2025-05" db="UniProtKB">
        <authorList>
            <consortium name="Ensembl"/>
        </authorList>
    </citation>
    <scope>IDENTIFICATION</scope>
</reference>
<evidence type="ECO:0000313" key="2">
    <source>
        <dbReference type="Ensembl" id="ENSPSTP00000010555.1"/>
    </source>
</evidence>
<dbReference type="Pfam" id="PF11781">
    <property type="entry name" value="Zn_ribbon_RRN7"/>
    <property type="match status" value="1"/>
</dbReference>
<protein>
    <recommendedName>
        <fullName evidence="1">RRN7-type domain-containing protein</fullName>
    </recommendedName>
</protein>
<accession>A0A8C9F4Q3</accession>
<dbReference type="Proteomes" id="UP000694428">
    <property type="component" value="Unplaced"/>
</dbReference>
<evidence type="ECO:0000313" key="3">
    <source>
        <dbReference type="Proteomes" id="UP000694428"/>
    </source>
</evidence>
<proteinExistence type="predicted"/>
<organism evidence="2 3">
    <name type="scientific">Pavo cristatus</name>
    <name type="common">Indian peafowl</name>
    <name type="synonym">Blue peafowl</name>
    <dbReference type="NCBI Taxonomy" id="9049"/>
    <lineage>
        <taxon>Eukaryota</taxon>
        <taxon>Metazoa</taxon>
        <taxon>Chordata</taxon>
        <taxon>Craniata</taxon>
        <taxon>Vertebrata</taxon>
        <taxon>Euteleostomi</taxon>
        <taxon>Archelosauria</taxon>
        <taxon>Archosauria</taxon>
        <taxon>Dinosauria</taxon>
        <taxon>Saurischia</taxon>
        <taxon>Theropoda</taxon>
        <taxon>Coelurosauria</taxon>
        <taxon>Aves</taxon>
        <taxon>Neognathae</taxon>
        <taxon>Galloanserae</taxon>
        <taxon>Galliformes</taxon>
        <taxon>Phasianidae</taxon>
        <taxon>Phasianinae</taxon>
        <taxon>Pavo</taxon>
    </lineage>
</organism>
<dbReference type="Ensembl" id="ENSPSTT00000014868.1">
    <property type="protein sequence ID" value="ENSPSTP00000014164.1"/>
    <property type="gene ID" value="ENSPSTG00000010021.1"/>
</dbReference>
<name>A0A8C9F4Q3_PAVCR</name>
<feature type="domain" description="RRN7-type" evidence="1">
    <location>
        <begin position="9"/>
        <end position="39"/>
    </location>
</feature>
<dbReference type="InterPro" id="IPR021752">
    <property type="entry name" value="TF_Rrn7_Zf"/>
</dbReference>
<dbReference type="AlphaFoldDB" id="A0A8C9F4Q3"/>
<keyword evidence="3" id="KW-1185">Reference proteome</keyword>
<dbReference type="Ensembl" id="ENSPSTT00000011079.1">
    <property type="protein sequence ID" value="ENSPSTP00000010555.1"/>
    <property type="gene ID" value="ENSPSTG00000007438.1"/>
</dbReference>